<evidence type="ECO:0000313" key="3">
    <source>
        <dbReference type="Proteomes" id="UP001623232"/>
    </source>
</evidence>
<feature type="region of interest" description="Disordered" evidence="1">
    <location>
        <begin position="31"/>
        <end position="70"/>
    </location>
</feature>
<sequence>MRYLILTLPLLMFGCDNVRNTASDLGGFLKPAPKAEPTQTAVPAPDAVTEEALPTEQSGDVTPLPSGPSSLPASGVTTIAGLGDPSIPGLWMETPLVGNEQAGRVVFAGTGAELRVALKPIAGAETAGSRLSLDAMRQLGIPLTELVEIRAFPAF</sequence>
<dbReference type="PROSITE" id="PS51257">
    <property type="entry name" value="PROKAR_LIPOPROTEIN"/>
    <property type="match status" value="1"/>
</dbReference>
<evidence type="ECO:0000256" key="1">
    <source>
        <dbReference type="SAM" id="MobiDB-lite"/>
    </source>
</evidence>
<evidence type="ECO:0008006" key="4">
    <source>
        <dbReference type="Google" id="ProtNLM"/>
    </source>
</evidence>
<name>A0ABZ2XP27_9RHOB</name>
<gene>
    <name evidence="2" type="ORF">QEZ52_14615</name>
</gene>
<reference evidence="2 3" key="1">
    <citation type="submission" date="2023-04" db="EMBL/GenBank/DDBJ databases">
        <title>Complete genome sequence of Alisedimentitalea scapharcae.</title>
        <authorList>
            <person name="Rong J.-C."/>
            <person name="Yi M.-L."/>
            <person name="Zhao Q."/>
        </authorList>
    </citation>
    <scope>NUCLEOTIDE SEQUENCE [LARGE SCALE GENOMIC DNA]</scope>
    <source>
        <strain evidence="2 3">KCTC 42119</strain>
    </source>
</reference>
<accession>A0ABZ2XP27</accession>
<evidence type="ECO:0000313" key="2">
    <source>
        <dbReference type="EMBL" id="WZK87833.1"/>
    </source>
</evidence>
<organism evidence="2 3">
    <name type="scientific">Aliisedimentitalea scapharcae</name>
    <dbReference type="NCBI Taxonomy" id="1524259"/>
    <lineage>
        <taxon>Bacteria</taxon>
        <taxon>Pseudomonadati</taxon>
        <taxon>Pseudomonadota</taxon>
        <taxon>Alphaproteobacteria</taxon>
        <taxon>Rhodobacterales</taxon>
        <taxon>Roseobacteraceae</taxon>
        <taxon>Aliisedimentitalea</taxon>
    </lineage>
</organism>
<dbReference type="Proteomes" id="UP001623232">
    <property type="component" value="Chromosome"/>
</dbReference>
<proteinExistence type="predicted"/>
<protein>
    <recommendedName>
        <fullName evidence="4">D-galactarate dehydratase</fullName>
    </recommendedName>
</protein>
<keyword evidence="3" id="KW-1185">Reference proteome</keyword>
<dbReference type="EMBL" id="CP123584">
    <property type="protein sequence ID" value="WZK87833.1"/>
    <property type="molecule type" value="Genomic_DNA"/>
</dbReference>